<name>A0ABS8G884_9ALTE</name>
<keyword evidence="3" id="KW-1185">Reference proteome</keyword>
<evidence type="ECO:0000313" key="3">
    <source>
        <dbReference type="Proteomes" id="UP001520878"/>
    </source>
</evidence>
<protein>
    <submittedName>
        <fullName evidence="2">GNAT family N-acetyltransferase</fullName>
    </submittedName>
</protein>
<dbReference type="SUPFAM" id="SSF55729">
    <property type="entry name" value="Acyl-CoA N-acyltransferases (Nat)"/>
    <property type="match status" value="1"/>
</dbReference>
<comment type="caution">
    <text evidence="2">The sequence shown here is derived from an EMBL/GenBank/DDBJ whole genome shotgun (WGS) entry which is preliminary data.</text>
</comment>
<dbReference type="EMBL" id="JAJEWP010000002">
    <property type="protein sequence ID" value="MCC2616784.1"/>
    <property type="molecule type" value="Genomic_DNA"/>
</dbReference>
<dbReference type="InterPro" id="IPR053144">
    <property type="entry name" value="Acetyltransferase_Butenolide"/>
</dbReference>
<proteinExistence type="predicted"/>
<dbReference type="RefSeq" id="WP_229160448.1">
    <property type="nucleotide sequence ID" value="NZ_JAJEWP010000002.1"/>
</dbReference>
<evidence type="ECO:0000259" key="1">
    <source>
        <dbReference type="PROSITE" id="PS51186"/>
    </source>
</evidence>
<gene>
    <name evidence="2" type="ORF">LJ739_11070</name>
</gene>
<organism evidence="2 3">
    <name type="scientific">Fluctibacter halophilus</name>
    <dbReference type="NCBI Taxonomy" id="226011"/>
    <lineage>
        <taxon>Bacteria</taxon>
        <taxon>Pseudomonadati</taxon>
        <taxon>Pseudomonadota</taxon>
        <taxon>Gammaproteobacteria</taxon>
        <taxon>Alteromonadales</taxon>
        <taxon>Alteromonadaceae</taxon>
        <taxon>Fluctibacter</taxon>
    </lineage>
</organism>
<dbReference type="PANTHER" id="PTHR43233:SF1">
    <property type="entry name" value="FAMILY N-ACETYLTRANSFERASE, PUTATIVE (AFU_ORTHOLOGUE AFUA_6G03350)-RELATED"/>
    <property type="match status" value="1"/>
</dbReference>
<dbReference type="Pfam" id="PF13508">
    <property type="entry name" value="Acetyltransf_7"/>
    <property type="match status" value="1"/>
</dbReference>
<dbReference type="InterPro" id="IPR000182">
    <property type="entry name" value="GNAT_dom"/>
</dbReference>
<feature type="domain" description="N-acetyltransferase" evidence="1">
    <location>
        <begin position="1"/>
        <end position="135"/>
    </location>
</feature>
<dbReference type="PROSITE" id="PS51186">
    <property type="entry name" value="GNAT"/>
    <property type="match status" value="1"/>
</dbReference>
<evidence type="ECO:0000313" key="2">
    <source>
        <dbReference type="EMBL" id="MCC2616784.1"/>
    </source>
</evidence>
<dbReference type="PANTHER" id="PTHR43233">
    <property type="entry name" value="FAMILY N-ACETYLTRANSFERASE, PUTATIVE (AFU_ORTHOLOGUE AFUA_6G03350)-RELATED"/>
    <property type="match status" value="1"/>
</dbReference>
<dbReference type="Proteomes" id="UP001520878">
    <property type="component" value="Unassembled WGS sequence"/>
</dbReference>
<dbReference type="Gene3D" id="3.40.630.30">
    <property type="match status" value="1"/>
</dbReference>
<accession>A0ABS8G884</accession>
<sequence>MRIQQTPPEAASFARLRSTVGWTNPNLDILAQSITATLYWVCAYETGRLIATGRVIGDGAMYFYVQDVIVHPDHQGAGLGNTLMEHINGYLTSACRPGATVGLFAAKGKEGFYRKYQFVERCGESLGRGMCRFVV</sequence>
<dbReference type="CDD" id="cd04301">
    <property type="entry name" value="NAT_SF"/>
    <property type="match status" value="1"/>
</dbReference>
<reference evidence="2 3" key="1">
    <citation type="submission" date="2021-10" db="EMBL/GenBank/DDBJ databases">
        <title>Draft genome of Aestuariibacter halophilus JC2043.</title>
        <authorList>
            <person name="Emsley S.A."/>
            <person name="Pfannmuller K.M."/>
            <person name="Ushijima B."/>
            <person name="Saw J.H."/>
            <person name="Videau P."/>
        </authorList>
    </citation>
    <scope>NUCLEOTIDE SEQUENCE [LARGE SCALE GENOMIC DNA]</scope>
    <source>
        <strain evidence="2 3">JC2043</strain>
    </source>
</reference>
<dbReference type="InterPro" id="IPR016181">
    <property type="entry name" value="Acyl_CoA_acyltransferase"/>
</dbReference>